<accession>A0A8S9KY94</accession>
<evidence type="ECO:0000313" key="3">
    <source>
        <dbReference type="Proteomes" id="UP000712281"/>
    </source>
</evidence>
<name>A0A8S9KY94_BRACR</name>
<comment type="caution">
    <text evidence="2">The sequence shown here is derived from an EMBL/GenBank/DDBJ whole genome shotgun (WGS) entry which is preliminary data.</text>
</comment>
<evidence type="ECO:0000313" key="2">
    <source>
        <dbReference type="EMBL" id="KAF2599309.1"/>
    </source>
</evidence>
<dbReference type="AlphaFoldDB" id="A0A8S9KY94"/>
<dbReference type="EMBL" id="QGKW02000717">
    <property type="protein sequence ID" value="KAF2599309.1"/>
    <property type="molecule type" value="Genomic_DNA"/>
</dbReference>
<proteinExistence type="predicted"/>
<reference evidence="2" key="1">
    <citation type="submission" date="2019-12" db="EMBL/GenBank/DDBJ databases">
        <title>Genome sequencing and annotation of Brassica cretica.</title>
        <authorList>
            <person name="Studholme D.J."/>
            <person name="Sarris P.F."/>
        </authorList>
    </citation>
    <scope>NUCLEOTIDE SEQUENCE</scope>
    <source>
        <strain evidence="2">PFS-001/15</strain>
        <tissue evidence="2">Leaf</tissue>
    </source>
</reference>
<organism evidence="2 3">
    <name type="scientific">Brassica cretica</name>
    <name type="common">Mustard</name>
    <dbReference type="NCBI Taxonomy" id="69181"/>
    <lineage>
        <taxon>Eukaryota</taxon>
        <taxon>Viridiplantae</taxon>
        <taxon>Streptophyta</taxon>
        <taxon>Embryophyta</taxon>
        <taxon>Tracheophyta</taxon>
        <taxon>Spermatophyta</taxon>
        <taxon>Magnoliopsida</taxon>
        <taxon>eudicotyledons</taxon>
        <taxon>Gunneridae</taxon>
        <taxon>Pentapetalae</taxon>
        <taxon>rosids</taxon>
        <taxon>malvids</taxon>
        <taxon>Brassicales</taxon>
        <taxon>Brassicaceae</taxon>
        <taxon>Brassiceae</taxon>
        <taxon>Brassica</taxon>
    </lineage>
</organism>
<gene>
    <name evidence="2" type="ORF">F2Q68_00011452</name>
</gene>
<evidence type="ECO:0000256" key="1">
    <source>
        <dbReference type="SAM" id="MobiDB-lite"/>
    </source>
</evidence>
<feature type="region of interest" description="Disordered" evidence="1">
    <location>
        <begin position="48"/>
        <end position="76"/>
    </location>
</feature>
<protein>
    <submittedName>
        <fullName evidence="2">Uncharacterized protein</fullName>
    </submittedName>
</protein>
<dbReference type="Proteomes" id="UP000712281">
    <property type="component" value="Unassembled WGS sequence"/>
</dbReference>
<sequence>MKQKSTSIGRDTRVILSTLKNTQAKNQQRKHTRTTQIRLLTQGITPMWSTNPWSQAQSSKSARTKAPLQNGDDEDHRSYTSRLSLFLF</sequence>
<feature type="compositionally biased region" description="Polar residues" evidence="1">
    <location>
        <begin position="48"/>
        <end position="61"/>
    </location>
</feature>